<organism evidence="2 3">
    <name type="scientific">Arthrobotrys musiformis</name>
    <dbReference type="NCBI Taxonomy" id="47236"/>
    <lineage>
        <taxon>Eukaryota</taxon>
        <taxon>Fungi</taxon>
        <taxon>Dikarya</taxon>
        <taxon>Ascomycota</taxon>
        <taxon>Pezizomycotina</taxon>
        <taxon>Orbiliomycetes</taxon>
        <taxon>Orbiliales</taxon>
        <taxon>Orbiliaceae</taxon>
        <taxon>Arthrobotrys</taxon>
    </lineage>
</organism>
<proteinExistence type="predicted"/>
<dbReference type="Proteomes" id="UP001370758">
    <property type="component" value="Unassembled WGS sequence"/>
</dbReference>
<keyword evidence="3" id="KW-1185">Reference proteome</keyword>
<evidence type="ECO:0000256" key="1">
    <source>
        <dbReference type="SAM" id="MobiDB-lite"/>
    </source>
</evidence>
<evidence type="ECO:0000313" key="3">
    <source>
        <dbReference type="Proteomes" id="UP001370758"/>
    </source>
</evidence>
<comment type="caution">
    <text evidence="2">The sequence shown here is derived from an EMBL/GenBank/DDBJ whole genome shotgun (WGS) entry which is preliminary data.</text>
</comment>
<evidence type="ECO:0000313" key="2">
    <source>
        <dbReference type="EMBL" id="KAK6507579.1"/>
    </source>
</evidence>
<accession>A0AAV9WHG3</accession>
<feature type="region of interest" description="Disordered" evidence="1">
    <location>
        <begin position="44"/>
        <end position="113"/>
    </location>
</feature>
<dbReference type="EMBL" id="JAVHJL010000003">
    <property type="protein sequence ID" value="KAK6507579.1"/>
    <property type="molecule type" value="Genomic_DNA"/>
</dbReference>
<feature type="compositionally biased region" description="Polar residues" evidence="1">
    <location>
        <begin position="1"/>
        <end position="15"/>
    </location>
</feature>
<feature type="region of interest" description="Disordered" evidence="1">
    <location>
        <begin position="1"/>
        <end position="31"/>
    </location>
</feature>
<sequence length="113" mass="12210">MSAQFQSSSSTNADGTRTYIDRHGDTVQESAGSTLIYRGLAAAGGDGFRSESEESGSEEEYHHHPQGTVYLPQGSEKKSKSKKEKKEKKEKKSKKTRSGSSSSGHACTCSHSH</sequence>
<gene>
    <name evidence="2" type="ORF">TWF481_006006</name>
</gene>
<name>A0AAV9WHG3_9PEZI</name>
<reference evidence="2 3" key="1">
    <citation type="submission" date="2023-08" db="EMBL/GenBank/DDBJ databases">
        <authorList>
            <person name="Palmer J.M."/>
        </authorList>
    </citation>
    <scope>NUCLEOTIDE SEQUENCE [LARGE SCALE GENOMIC DNA]</scope>
    <source>
        <strain evidence="2 3">TWF481</strain>
    </source>
</reference>
<protein>
    <submittedName>
        <fullName evidence="2">Uncharacterized protein</fullName>
    </submittedName>
</protein>
<feature type="compositionally biased region" description="Basic residues" evidence="1">
    <location>
        <begin position="79"/>
        <end position="97"/>
    </location>
</feature>
<dbReference type="AlphaFoldDB" id="A0AAV9WHG3"/>